<evidence type="ECO:0000256" key="3">
    <source>
        <dbReference type="ARBA" id="ARBA00023180"/>
    </source>
</evidence>
<feature type="compositionally biased region" description="Pro residues" evidence="4">
    <location>
        <begin position="539"/>
        <end position="555"/>
    </location>
</feature>
<evidence type="ECO:0000256" key="4">
    <source>
        <dbReference type="SAM" id="MobiDB-lite"/>
    </source>
</evidence>
<comment type="caution">
    <text evidence="7">The sequence shown here is derived from an EMBL/GenBank/DDBJ whole genome shotgun (WGS) entry which is preliminary data.</text>
</comment>
<organism evidence="7 8">
    <name type="scientific">Rhynchophorus ferrugineus</name>
    <name type="common">Red palm weevil</name>
    <name type="synonym">Curculio ferrugineus</name>
    <dbReference type="NCBI Taxonomy" id="354439"/>
    <lineage>
        <taxon>Eukaryota</taxon>
        <taxon>Metazoa</taxon>
        <taxon>Ecdysozoa</taxon>
        <taxon>Arthropoda</taxon>
        <taxon>Hexapoda</taxon>
        <taxon>Insecta</taxon>
        <taxon>Pterygota</taxon>
        <taxon>Neoptera</taxon>
        <taxon>Endopterygota</taxon>
        <taxon>Coleoptera</taxon>
        <taxon>Polyphaga</taxon>
        <taxon>Cucujiformia</taxon>
        <taxon>Curculionidae</taxon>
        <taxon>Dryophthorinae</taxon>
        <taxon>Rhynchophorus</taxon>
    </lineage>
</organism>
<sequence length="585" mass="63699">MGLVKVLKYFLLVCFQIFVIGIVLVAIPNLPPYADITQPFSVTPAKPFTGKWSINNRLKDVEKWHKGDFHGPEAFADLNGELYTGIHLGDVVKLTGEHITPVVKFGKPCKSIDEEAICGRPLGLEFDKDGKLFVADAYYGLFEVNVKTGDKKLLVGPNTKIDGKEPKLFNALTIGSDGVIYWTDSSTDFTLVDGMFTLLADPAGRLIQYDPKTKRNKVLLDKLHFANGVALSEDEEFVIVAETMKNRLLRYYLKGPKKGSSDVFIDGLPGMPDNLKSDGKGGFIVPLPLGIDADHPLLFQSLGQFPRVRKALARFLGGIEFVFKKLSEVYPNEISDKIVYMIGSFGTCTVVMNKHRQTLIRLDKNGQIVDSIHSIDGDLLFIAEAHVLKDTLYLGSPFNNYIGRVSLDKIGWGDLKTEKVKRSVPPQPTTTAPKPTTTPRPTTTTPKPTTTTTPKPTTTTPKPTTTTPKPTTTTPKPTTTTPKPTTTTTKPTTTTPKPTTTTPKPTTTTPPPKPTTTTPKPTTPKPAPKPEATPTKPKSQPPTVAPPATKPPQPTAAPVKQQAPPTQATTKQPPKAGQQQQTAKN</sequence>
<reference evidence="7" key="1">
    <citation type="submission" date="2020-08" db="EMBL/GenBank/DDBJ databases">
        <title>Genome sequencing and assembly of the red palm weevil Rhynchophorus ferrugineus.</title>
        <authorList>
            <person name="Dias G.B."/>
            <person name="Bergman C.M."/>
            <person name="Manee M."/>
        </authorList>
    </citation>
    <scope>NUCLEOTIDE SEQUENCE</scope>
    <source>
        <strain evidence="7">AA-2017</strain>
        <tissue evidence="7">Whole larva</tissue>
    </source>
</reference>
<keyword evidence="8" id="KW-1185">Reference proteome</keyword>
<dbReference type="PANTHER" id="PTHR10426">
    <property type="entry name" value="STRICTOSIDINE SYNTHASE-RELATED"/>
    <property type="match status" value="1"/>
</dbReference>
<dbReference type="AlphaFoldDB" id="A0A834MH75"/>
<dbReference type="EMBL" id="JAACXV010000332">
    <property type="protein sequence ID" value="KAF7279915.1"/>
    <property type="molecule type" value="Genomic_DNA"/>
</dbReference>
<feature type="compositionally biased region" description="Low complexity" evidence="4">
    <location>
        <begin position="556"/>
        <end position="576"/>
    </location>
</feature>
<dbReference type="OrthoDB" id="5307922at2759"/>
<dbReference type="Proteomes" id="UP000625711">
    <property type="component" value="Unassembled WGS sequence"/>
</dbReference>
<name>A0A834MH75_RHYFE</name>
<accession>A0A834MH75</accession>
<feature type="transmembrane region" description="Helical" evidence="5">
    <location>
        <begin position="7"/>
        <end position="27"/>
    </location>
</feature>
<keyword evidence="5" id="KW-0472">Membrane</keyword>
<protein>
    <recommendedName>
        <fullName evidence="6">Strictosidine synthase conserved region domain-containing protein</fullName>
    </recommendedName>
</protein>
<evidence type="ECO:0000259" key="6">
    <source>
        <dbReference type="Pfam" id="PF03088"/>
    </source>
</evidence>
<feature type="region of interest" description="Disordered" evidence="4">
    <location>
        <begin position="418"/>
        <end position="585"/>
    </location>
</feature>
<feature type="compositionally biased region" description="Pro residues" evidence="4">
    <location>
        <begin position="521"/>
        <end position="531"/>
    </location>
</feature>
<dbReference type="Pfam" id="PF03088">
    <property type="entry name" value="Str_synth"/>
    <property type="match status" value="1"/>
</dbReference>
<evidence type="ECO:0000256" key="5">
    <source>
        <dbReference type="SAM" id="Phobius"/>
    </source>
</evidence>
<keyword evidence="5" id="KW-1133">Transmembrane helix</keyword>
<dbReference type="PANTHER" id="PTHR10426:SF88">
    <property type="entry name" value="ADIPOCYTE PLASMA MEMBRANE-ASSOCIATED PROTEIN HEMOMUCIN-RELATED"/>
    <property type="match status" value="1"/>
</dbReference>
<dbReference type="InterPro" id="IPR011042">
    <property type="entry name" value="6-blade_b-propeller_TolB-like"/>
</dbReference>
<feature type="domain" description="Strictosidine synthase conserved region" evidence="6">
    <location>
        <begin position="170"/>
        <end position="256"/>
    </location>
</feature>
<evidence type="ECO:0000313" key="8">
    <source>
        <dbReference type="Proteomes" id="UP000625711"/>
    </source>
</evidence>
<dbReference type="InterPro" id="IPR018119">
    <property type="entry name" value="Strictosidine_synth_cons-reg"/>
</dbReference>
<evidence type="ECO:0000256" key="2">
    <source>
        <dbReference type="ARBA" id="ARBA00022553"/>
    </source>
</evidence>
<gene>
    <name evidence="7" type="ORF">GWI33_006619</name>
</gene>
<keyword evidence="2" id="KW-0597">Phosphoprotein</keyword>
<keyword evidence="3" id="KW-0325">Glycoprotein</keyword>
<dbReference type="PRINTS" id="PR01217">
    <property type="entry name" value="PRICHEXTENSN"/>
</dbReference>
<comment type="similarity">
    <text evidence="1">Belongs to the strictosidine synthase family.</text>
</comment>
<dbReference type="GO" id="GO:0016787">
    <property type="term" value="F:hydrolase activity"/>
    <property type="evidence" value="ECO:0007669"/>
    <property type="project" value="TreeGrafter"/>
</dbReference>
<dbReference type="Gene3D" id="2.120.10.30">
    <property type="entry name" value="TolB, C-terminal domain"/>
    <property type="match status" value="1"/>
</dbReference>
<dbReference type="Pfam" id="PF20067">
    <property type="entry name" value="SSL_N"/>
    <property type="match status" value="1"/>
</dbReference>
<proteinExistence type="inferred from homology"/>
<keyword evidence="5" id="KW-0812">Transmembrane</keyword>
<dbReference type="GO" id="GO:0012505">
    <property type="term" value="C:endomembrane system"/>
    <property type="evidence" value="ECO:0007669"/>
    <property type="project" value="TreeGrafter"/>
</dbReference>
<evidence type="ECO:0000313" key="7">
    <source>
        <dbReference type="EMBL" id="KAF7279915.1"/>
    </source>
</evidence>
<feature type="compositionally biased region" description="Low complexity" evidence="4">
    <location>
        <begin position="429"/>
        <end position="507"/>
    </location>
</feature>
<dbReference type="SUPFAM" id="SSF63829">
    <property type="entry name" value="Calcium-dependent phosphotriesterase"/>
    <property type="match status" value="1"/>
</dbReference>
<evidence type="ECO:0000256" key="1">
    <source>
        <dbReference type="ARBA" id="ARBA00009191"/>
    </source>
</evidence>